<proteinExistence type="predicted"/>
<accession>A0ABD0JZ06</accession>
<protein>
    <submittedName>
        <fullName evidence="1">Uncharacterized protein</fullName>
    </submittedName>
</protein>
<organism evidence="1 2">
    <name type="scientific">Batillaria attramentaria</name>
    <dbReference type="NCBI Taxonomy" id="370345"/>
    <lineage>
        <taxon>Eukaryota</taxon>
        <taxon>Metazoa</taxon>
        <taxon>Spiralia</taxon>
        <taxon>Lophotrochozoa</taxon>
        <taxon>Mollusca</taxon>
        <taxon>Gastropoda</taxon>
        <taxon>Caenogastropoda</taxon>
        <taxon>Sorbeoconcha</taxon>
        <taxon>Cerithioidea</taxon>
        <taxon>Batillariidae</taxon>
        <taxon>Batillaria</taxon>
    </lineage>
</organism>
<sequence>MQNTWFRAVAVQTKLRCFKSYGVINVKIHRKCMRLMGKDYTAHAQLIAYARMRLPAPKKAAFPVTLCCSTTPFSVRVRGELSRFAQHAPKNVLQISAEKLIEVLVPQ</sequence>
<gene>
    <name evidence="1" type="ORF">BaRGS_00028848</name>
</gene>
<evidence type="ECO:0000313" key="2">
    <source>
        <dbReference type="Proteomes" id="UP001519460"/>
    </source>
</evidence>
<reference evidence="1 2" key="1">
    <citation type="journal article" date="2023" name="Sci. Data">
        <title>Genome assembly of the Korean intertidal mud-creeper Batillaria attramentaria.</title>
        <authorList>
            <person name="Patra A.K."/>
            <person name="Ho P.T."/>
            <person name="Jun S."/>
            <person name="Lee S.J."/>
            <person name="Kim Y."/>
            <person name="Won Y.J."/>
        </authorList>
    </citation>
    <scope>NUCLEOTIDE SEQUENCE [LARGE SCALE GENOMIC DNA]</scope>
    <source>
        <strain evidence="1">Wonlab-2016</strain>
    </source>
</reference>
<dbReference type="Proteomes" id="UP001519460">
    <property type="component" value="Unassembled WGS sequence"/>
</dbReference>
<dbReference type="EMBL" id="JACVVK020000292">
    <property type="protein sequence ID" value="KAK7479940.1"/>
    <property type="molecule type" value="Genomic_DNA"/>
</dbReference>
<name>A0ABD0JZ06_9CAEN</name>
<evidence type="ECO:0000313" key="1">
    <source>
        <dbReference type="EMBL" id="KAK7479940.1"/>
    </source>
</evidence>
<dbReference type="AlphaFoldDB" id="A0ABD0JZ06"/>
<keyword evidence="2" id="KW-1185">Reference proteome</keyword>
<comment type="caution">
    <text evidence="1">The sequence shown here is derived from an EMBL/GenBank/DDBJ whole genome shotgun (WGS) entry which is preliminary data.</text>
</comment>